<protein>
    <recommendedName>
        <fullName evidence="1">non-specific serine/threonine protein kinase</fullName>
        <ecNumber evidence="1">2.7.11.1</ecNumber>
    </recommendedName>
</protein>
<keyword evidence="2" id="KW-0723">Serine/threonine-protein kinase</keyword>
<dbReference type="FunFam" id="1.10.510.10:FF:000571">
    <property type="entry name" value="Maternal embryonic leucine zipper kinase"/>
    <property type="match status" value="1"/>
</dbReference>
<feature type="compositionally biased region" description="Low complexity" evidence="10">
    <location>
        <begin position="384"/>
        <end position="405"/>
    </location>
</feature>
<evidence type="ECO:0000313" key="13">
    <source>
        <dbReference type="RefSeq" id="XP_021012210.1"/>
    </source>
</evidence>
<keyword evidence="6 9" id="KW-0067">ATP-binding</keyword>
<dbReference type="Gene3D" id="1.10.510.10">
    <property type="entry name" value="Transferase(Phosphotransferase) domain 1"/>
    <property type="match status" value="1"/>
</dbReference>
<dbReference type="CDD" id="cd14003">
    <property type="entry name" value="STKc_AMPK-like"/>
    <property type="match status" value="1"/>
</dbReference>
<keyword evidence="5" id="KW-0418">Kinase</keyword>
<feature type="compositionally biased region" description="Basic residues" evidence="10">
    <location>
        <begin position="332"/>
        <end position="343"/>
    </location>
</feature>
<dbReference type="InterPro" id="IPR000719">
    <property type="entry name" value="Prot_kinase_dom"/>
</dbReference>
<evidence type="ECO:0000256" key="8">
    <source>
        <dbReference type="ARBA" id="ARBA00048679"/>
    </source>
</evidence>
<feature type="compositionally biased region" description="Polar residues" evidence="10">
    <location>
        <begin position="459"/>
        <end position="469"/>
    </location>
</feature>
<dbReference type="SUPFAM" id="SSF56112">
    <property type="entry name" value="Protein kinase-like (PK-like)"/>
    <property type="match status" value="1"/>
</dbReference>
<dbReference type="SMART" id="SM00220">
    <property type="entry name" value="S_TKc"/>
    <property type="match status" value="1"/>
</dbReference>
<feature type="region of interest" description="Disordered" evidence="10">
    <location>
        <begin position="423"/>
        <end position="484"/>
    </location>
</feature>
<dbReference type="InterPro" id="IPR017441">
    <property type="entry name" value="Protein_kinase_ATP_BS"/>
</dbReference>
<evidence type="ECO:0000256" key="2">
    <source>
        <dbReference type="ARBA" id="ARBA00022527"/>
    </source>
</evidence>
<evidence type="ECO:0000313" key="12">
    <source>
        <dbReference type="Proteomes" id="UP000515126"/>
    </source>
</evidence>
<feature type="region of interest" description="Disordered" evidence="10">
    <location>
        <begin position="522"/>
        <end position="551"/>
    </location>
</feature>
<reference evidence="13" key="1">
    <citation type="submission" date="2025-08" db="UniProtKB">
        <authorList>
            <consortium name="RefSeq"/>
        </authorList>
    </citation>
    <scope>IDENTIFICATION</scope>
</reference>
<organism evidence="12 13">
    <name type="scientific">Mus caroli</name>
    <name type="common">Ryukyu mouse</name>
    <name type="synonym">Ricefield mouse</name>
    <dbReference type="NCBI Taxonomy" id="10089"/>
    <lineage>
        <taxon>Eukaryota</taxon>
        <taxon>Metazoa</taxon>
        <taxon>Chordata</taxon>
        <taxon>Craniata</taxon>
        <taxon>Vertebrata</taxon>
        <taxon>Euteleostomi</taxon>
        <taxon>Mammalia</taxon>
        <taxon>Eutheria</taxon>
        <taxon>Euarchontoglires</taxon>
        <taxon>Glires</taxon>
        <taxon>Rodentia</taxon>
        <taxon>Myomorpha</taxon>
        <taxon>Muroidea</taxon>
        <taxon>Muridae</taxon>
        <taxon>Murinae</taxon>
        <taxon>Mus</taxon>
        <taxon>Mus</taxon>
    </lineage>
</organism>
<dbReference type="GO" id="GO:0004674">
    <property type="term" value="F:protein serine/threonine kinase activity"/>
    <property type="evidence" value="ECO:0007669"/>
    <property type="project" value="UniProtKB-KW"/>
</dbReference>
<dbReference type="InterPro" id="IPR008271">
    <property type="entry name" value="Ser/Thr_kinase_AS"/>
</dbReference>
<keyword evidence="3" id="KW-0808">Transferase</keyword>
<evidence type="ECO:0000256" key="10">
    <source>
        <dbReference type="SAM" id="MobiDB-lite"/>
    </source>
</evidence>
<dbReference type="GO" id="GO:0005634">
    <property type="term" value="C:nucleus"/>
    <property type="evidence" value="ECO:0007669"/>
    <property type="project" value="TreeGrafter"/>
</dbReference>
<accession>A0A6P5PD42</accession>
<dbReference type="PROSITE" id="PS00108">
    <property type="entry name" value="PROTEIN_KINASE_ST"/>
    <property type="match status" value="1"/>
</dbReference>
<keyword evidence="12" id="KW-1185">Reference proteome</keyword>
<dbReference type="InterPro" id="IPR011009">
    <property type="entry name" value="Kinase-like_dom_sf"/>
</dbReference>
<evidence type="ECO:0000256" key="3">
    <source>
        <dbReference type="ARBA" id="ARBA00022679"/>
    </source>
</evidence>
<feature type="region of interest" description="Disordered" evidence="10">
    <location>
        <begin position="288"/>
        <end position="405"/>
    </location>
</feature>
<evidence type="ECO:0000256" key="9">
    <source>
        <dbReference type="PROSITE-ProRule" id="PRU10141"/>
    </source>
</evidence>
<feature type="compositionally biased region" description="Low complexity" evidence="10">
    <location>
        <begin position="425"/>
        <end position="444"/>
    </location>
</feature>
<keyword evidence="4 9" id="KW-0547">Nucleotide-binding</keyword>
<dbReference type="AlphaFoldDB" id="A0A6P5PD42"/>
<dbReference type="EC" id="2.7.11.1" evidence="1"/>
<feature type="compositionally biased region" description="Polar residues" evidence="10">
    <location>
        <begin position="522"/>
        <end position="533"/>
    </location>
</feature>
<feature type="compositionally biased region" description="Polar residues" evidence="10">
    <location>
        <begin position="317"/>
        <end position="328"/>
    </location>
</feature>
<dbReference type="InterPro" id="IPR001245">
    <property type="entry name" value="Ser-Thr/Tyr_kinase_cat_dom"/>
</dbReference>
<feature type="binding site" evidence="9">
    <location>
        <position position="48"/>
    </location>
    <ligand>
        <name>ATP</name>
        <dbReference type="ChEBI" id="CHEBI:30616"/>
    </ligand>
</feature>
<dbReference type="PANTHER" id="PTHR24346">
    <property type="entry name" value="MAP/MICROTUBULE AFFINITY-REGULATING KINASE"/>
    <property type="match status" value="1"/>
</dbReference>
<dbReference type="PROSITE" id="PS00107">
    <property type="entry name" value="PROTEIN_KINASE_ATP"/>
    <property type="match status" value="1"/>
</dbReference>
<evidence type="ECO:0000256" key="4">
    <source>
        <dbReference type="ARBA" id="ARBA00022741"/>
    </source>
</evidence>
<dbReference type="GO" id="GO:0005829">
    <property type="term" value="C:cytosol"/>
    <property type="evidence" value="ECO:0007669"/>
    <property type="project" value="TreeGrafter"/>
</dbReference>
<gene>
    <name evidence="13" type="primary">LOC110290068</name>
</gene>
<evidence type="ECO:0000256" key="1">
    <source>
        <dbReference type="ARBA" id="ARBA00012513"/>
    </source>
</evidence>
<dbReference type="FunFam" id="3.30.200.20:FF:000003">
    <property type="entry name" value="Non-specific serine/threonine protein kinase"/>
    <property type="match status" value="1"/>
</dbReference>
<evidence type="ECO:0000256" key="5">
    <source>
        <dbReference type="ARBA" id="ARBA00022777"/>
    </source>
</evidence>
<dbReference type="GO" id="GO:0045719">
    <property type="term" value="P:negative regulation of glycogen biosynthetic process"/>
    <property type="evidence" value="ECO:0007669"/>
    <property type="project" value="TreeGrafter"/>
</dbReference>
<comment type="catalytic activity">
    <reaction evidence="8">
        <text>L-seryl-[protein] + ATP = O-phospho-L-seryl-[protein] + ADP + H(+)</text>
        <dbReference type="Rhea" id="RHEA:17989"/>
        <dbReference type="Rhea" id="RHEA-COMP:9863"/>
        <dbReference type="Rhea" id="RHEA-COMP:11604"/>
        <dbReference type="ChEBI" id="CHEBI:15378"/>
        <dbReference type="ChEBI" id="CHEBI:29999"/>
        <dbReference type="ChEBI" id="CHEBI:30616"/>
        <dbReference type="ChEBI" id="CHEBI:83421"/>
        <dbReference type="ChEBI" id="CHEBI:456216"/>
        <dbReference type="EC" id="2.7.11.1"/>
    </reaction>
</comment>
<sequence length="551" mass="61770">MSRELKTSFREGDTLAQHYYILGTLGKGSFARVKLALHLMTHTLVAIKILKRGKISDFLIISEIELMKSLQHRHIIQLLQVFQTRHETYLVMEYASRGSLLKYIKKHGPLDEEEACTIFSELSLAVNYIHSQNIAHRDIKAENILLDWDGHVKLTDFGISKRLASGGKFKGFCGTAKYCAPEVFNDTPYDGLPSDIWSLGIVLYYLVIGHLPFQGTTHSNIKYMILSQSWKIPYLLSPELRDLMIRLMTIDPTMRPSIREVVAHPWLRHDQDILTQTEEIPRQPETNIAFYHDGGQGGTLDPTKDPNLPWPLRRVTSDPSFTLTTLSEQRGDRRKSRKRRHRVPPTLSSLKSKKSGFLKNTSPQQELMPGAEKGTCSEEGSINATTSSGSKTTSTATTSDSGTTDSLFTASQISTFENIHVANESSGSSDTSSSSSSWESTTRSPFPSEGLQGEKTGTECLQDSSSSYGETDHQEQLRRQSQGVPRVPLRRWGWKGPKKRIVNPVRSLCCCIPVTNNEIRQPMKSASETQAKTSIRYGPGMESCEKTSERL</sequence>
<dbReference type="Proteomes" id="UP000515126">
    <property type="component" value="Chromosome 2"/>
</dbReference>
<comment type="catalytic activity">
    <reaction evidence="7">
        <text>L-threonyl-[protein] + ATP = O-phospho-L-threonyl-[protein] + ADP + H(+)</text>
        <dbReference type="Rhea" id="RHEA:46608"/>
        <dbReference type="Rhea" id="RHEA-COMP:11060"/>
        <dbReference type="Rhea" id="RHEA-COMP:11605"/>
        <dbReference type="ChEBI" id="CHEBI:15378"/>
        <dbReference type="ChEBI" id="CHEBI:30013"/>
        <dbReference type="ChEBI" id="CHEBI:30616"/>
        <dbReference type="ChEBI" id="CHEBI:61977"/>
        <dbReference type="ChEBI" id="CHEBI:456216"/>
        <dbReference type="EC" id="2.7.11.1"/>
    </reaction>
</comment>
<dbReference type="GO" id="GO:0005524">
    <property type="term" value="F:ATP binding"/>
    <property type="evidence" value="ECO:0007669"/>
    <property type="project" value="UniProtKB-UniRule"/>
</dbReference>
<dbReference type="KEGG" id="mcal:110290068"/>
<name>A0A6P5PD42_MUSCR</name>
<evidence type="ECO:0000256" key="6">
    <source>
        <dbReference type="ARBA" id="ARBA00022840"/>
    </source>
</evidence>
<dbReference type="Pfam" id="PF00069">
    <property type="entry name" value="Pkinase"/>
    <property type="match status" value="1"/>
</dbReference>
<dbReference type="GeneID" id="110290068"/>
<dbReference type="PROSITE" id="PS50011">
    <property type="entry name" value="PROTEIN_KINASE_DOM"/>
    <property type="match status" value="1"/>
</dbReference>
<feature type="domain" description="Protein kinase" evidence="11">
    <location>
        <begin position="19"/>
        <end position="267"/>
    </location>
</feature>
<evidence type="ECO:0000259" key="11">
    <source>
        <dbReference type="PROSITE" id="PS50011"/>
    </source>
</evidence>
<dbReference type="RefSeq" id="XP_021012210.1">
    <property type="nucleotide sequence ID" value="XM_021156551.1"/>
</dbReference>
<dbReference type="PANTHER" id="PTHR24346:SF85">
    <property type="entry name" value="RIKEN CDNA 1810024B03 GENE"/>
    <property type="match status" value="1"/>
</dbReference>
<dbReference type="PRINTS" id="PR00109">
    <property type="entry name" value="TYRKINASE"/>
</dbReference>
<evidence type="ECO:0000256" key="7">
    <source>
        <dbReference type="ARBA" id="ARBA00047899"/>
    </source>
</evidence>
<proteinExistence type="predicted"/>
<dbReference type="GO" id="GO:0035556">
    <property type="term" value="P:intracellular signal transduction"/>
    <property type="evidence" value="ECO:0007669"/>
    <property type="project" value="TreeGrafter"/>
</dbReference>